<dbReference type="Proteomes" id="UP000007798">
    <property type="component" value="Unassembled WGS sequence"/>
</dbReference>
<feature type="domain" description="Chitin-binding type-2" evidence="3">
    <location>
        <begin position="159"/>
        <end position="216"/>
    </location>
</feature>
<dbReference type="eggNOG" id="ENOG502S3GF">
    <property type="taxonomic scope" value="Eukaryota"/>
</dbReference>
<dbReference type="Gene3D" id="2.170.140.10">
    <property type="entry name" value="Chitin binding domain"/>
    <property type="match status" value="1"/>
</dbReference>
<dbReference type="GO" id="GO:0008061">
    <property type="term" value="F:chitin binding"/>
    <property type="evidence" value="ECO:0007669"/>
    <property type="project" value="InterPro"/>
</dbReference>
<evidence type="ECO:0000256" key="1">
    <source>
        <dbReference type="SAM" id="MobiDB-lite"/>
    </source>
</evidence>
<organism evidence="4 5">
    <name type="scientific">Drosophila willistoni</name>
    <name type="common">Fruit fly</name>
    <dbReference type="NCBI Taxonomy" id="7260"/>
    <lineage>
        <taxon>Eukaryota</taxon>
        <taxon>Metazoa</taxon>
        <taxon>Ecdysozoa</taxon>
        <taxon>Arthropoda</taxon>
        <taxon>Hexapoda</taxon>
        <taxon>Insecta</taxon>
        <taxon>Pterygota</taxon>
        <taxon>Neoptera</taxon>
        <taxon>Endopterygota</taxon>
        <taxon>Diptera</taxon>
        <taxon>Brachycera</taxon>
        <taxon>Muscomorpha</taxon>
        <taxon>Ephydroidea</taxon>
        <taxon>Drosophilidae</taxon>
        <taxon>Drosophila</taxon>
        <taxon>Sophophora</taxon>
    </lineage>
</organism>
<sequence>MTTGNSRLFLLVSLTILGSALSADVLEGNYNVTAFCTVVPVGTLLGSIVSCDYYYACTSTGPVNTSCSANYSFDLANQKCNPTDQVTCYYGVENVCASITTKGWVPNTGTCNGWIYCENGEYAGNGTCGANQKFDQTSSSCIYGKCPTVLATTDGPTLTSNCEVVPPGIYYGDTLNCTKWNFCTTNQTAETGNCPSSAFIVATKSCGYDTNDVCSRVTETELGTATGECGTKGAEKGDSSVCGTYLQCDGTYWQSYYCDSGYYFDYINETCLPRQEAIATPGCDRCQYATKTWVNAVDNTTCSNYLYCKNGVGEPVSCSSGNYFNEDKQACVSNSTLVAYAQTHGACHGAGSTTILDDSTTDSTTEGTTESTTVTTESTTLKK</sequence>
<dbReference type="PhylomeDB" id="B4MKW1"/>
<dbReference type="PROSITE" id="PS50940">
    <property type="entry name" value="CHIT_BIND_II"/>
    <property type="match status" value="5"/>
</dbReference>
<keyword evidence="5" id="KW-1185">Reference proteome</keyword>
<dbReference type="InterPro" id="IPR002557">
    <property type="entry name" value="Chitin-bd_dom"/>
</dbReference>
<name>B4MKW1_DROWI</name>
<feature type="domain" description="Chitin-binding type-2" evidence="3">
    <location>
        <begin position="226"/>
        <end position="285"/>
    </location>
</feature>
<keyword evidence="2" id="KW-0732">Signal</keyword>
<dbReference type="OrthoDB" id="6020543at2759"/>
<dbReference type="EMBL" id="CH963847">
    <property type="protein sequence ID" value="EDW72886.1"/>
    <property type="molecule type" value="Genomic_DNA"/>
</dbReference>
<evidence type="ECO:0000259" key="3">
    <source>
        <dbReference type="PROSITE" id="PS50940"/>
    </source>
</evidence>
<dbReference type="HOGENOM" id="CLU_045312_0_0_1"/>
<dbReference type="STRING" id="7260.B4MKW1"/>
<evidence type="ECO:0000256" key="2">
    <source>
        <dbReference type="SAM" id="SignalP"/>
    </source>
</evidence>
<dbReference type="AlphaFoldDB" id="B4MKW1"/>
<proteinExistence type="predicted"/>
<dbReference type="OMA" id="NQWIYCK"/>
<accession>B4MKW1</accession>
<feature type="domain" description="Chitin-binding type-2" evidence="3">
    <location>
        <begin position="286"/>
        <end position="349"/>
    </location>
</feature>
<feature type="region of interest" description="Disordered" evidence="1">
    <location>
        <begin position="358"/>
        <end position="383"/>
    </location>
</feature>
<dbReference type="InterPro" id="IPR036508">
    <property type="entry name" value="Chitin-bd_dom_sf"/>
</dbReference>
<dbReference type="SMART" id="SM00494">
    <property type="entry name" value="ChtBD2"/>
    <property type="match status" value="5"/>
</dbReference>
<feature type="domain" description="Chitin-binding type-2" evidence="3">
    <location>
        <begin position="93"/>
        <end position="141"/>
    </location>
</feature>
<dbReference type="GO" id="GO:0005576">
    <property type="term" value="C:extracellular region"/>
    <property type="evidence" value="ECO:0007669"/>
    <property type="project" value="InterPro"/>
</dbReference>
<dbReference type="InParanoid" id="B4MKW1"/>
<dbReference type="Pfam" id="PF01607">
    <property type="entry name" value="CBM_14"/>
    <property type="match status" value="2"/>
</dbReference>
<feature type="domain" description="Chitin-binding type-2" evidence="3">
    <location>
        <begin position="33"/>
        <end position="90"/>
    </location>
</feature>
<evidence type="ECO:0000313" key="5">
    <source>
        <dbReference type="Proteomes" id="UP000007798"/>
    </source>
</evidence>
<dbReference type="FunCoup" id="B4MKW1">
    <property type="interactions" value="9"/>
</dbReference>
<feature type="signal peptide" evidence="2">
    <location>
        <begin position="1"/>
        <end position="22"/>
    </location>
</feature>
<dbReference type="KEGG" id="dwi:6638982"/>
<reference evidence="4 5" key="1">
    <citation type="journal article" date="2007" name="Nature">
        <title>Evolution of genes and genomes on the Drosophila phylogeny.</title>
        <authorList>
            <consortium name="Drosophila 12 Genomes Consortium"/>
            <person name="Clark A.G."/>
            <person name="Eisen M.B."/>
            <person name="Smith D.R."/>
            <person name="Bergman C.M."/>
            <person name="Oliver B."/>
            <person name="Markow T.A."/>
            <person name="Kaufman T.C."/>
            <person name="Kellis M."/>
            <person name="Gelbart W."/>
            <person name="Iyer V.N."/>
            <person name="Pollard D.A."/>
            <person name="Sackton T.B."/>
            <person name="Larracuente A.M."/>
            <person name="Singh N.D."/>
            <person name="Abad J.P."/>
            <person name="Abt D.N."/>
            <person name="Adryan B."/>
            <person name="Aguade M."/>
            <person name="Akashi H."/>
            <person name="Anderson W.W."/>
            <person name="Aquadro C.F."/>
            <person name="Ardell D.H."/>
            <person name="Arguello R."/>
            <person name="Artieri C.G."/>
            <person name="Barbash D.A."/>
            <person name="Barker D."/>
            <person name="Barsanti P."/>
            <person name="Batterham P."/>
            <person name="Batzoglou S."/>
            <person name="Begun D."/>
            <person name="Bhutkar A."/>
            <person name="Blanco E."/>
            <person name="Bosak S.A."/>
            <person name="Bradley R.K."/>
            <person name="Brand A.D."/>
            <person name="Brent M.R."/>
            <person name="Brooks A.N."/>
            <person name="Brown R.H."/>
            <person name="Butlin R.K."/>
            <person name="Caggese C."/>
            <person name="Calvi B.R."/>
            <person name="Bernardo de Carvalho A."/>
            <person name="Caspi A."/>
            <person name="Castrezana S."/>
            <person name="Celniker S.E."/>
            <person name="Chang J.L."/>
            <person name="Chapple C."/>
            <person name="Chatterji S."/>
            <person name="Chinwalla A."/>
            <person name="Civetta A."/>
            <person name="Clifton S.W."/>
            <person name="Comeron J.M."/>
            <person name="Costello J.C."/>
            <person name="Coyne J.A."/>
            <person name="Daub J."/>
            <person name="David R.G."/>
            <person name="Delcher A.L."/>
            <person name="Delehaunty K."/>
            <person name="Do C.B."/>
            <person name="Ebling H."/>
            <person name="Edwards K."/>
            <person name="Eickbush T."/>
            <person name="Evans J.D."/>
            <person name="Filipski A."/>
            <person name="Findeiss S."/>
            <person name="Freyhult E."/>
            <person name="Fulton L."/>
            <person name="Fulton R."/>
            <person name="Garcia A.C."/>
            <person name="Gardiner A."/>
            <person name="Garfield D.A."/>
            <person name="Garvin B.E."/>
            <person name="Gibson G."/>
            <person name="Gilbert D."/>
            <person name="Gnerre S."/>
            <person name="Godfrey J."/>
            <person name="Good R."/>
            <person name="Gotea V."/>
            <person name="Gravely B."/>
            <person name="Greenberg A.J."/>
            <person name="Griffiths-Jones S."/>
            <person name="Gross S."/>
            <person name="Guigo R."/>
            <person name="Gustafson E.A."/>
            <person name="Haerty W."/>
            <person name="Hahn M.W."/>
            <person name="Halligan D.L."/>
            <person name="Halpern A.L."/>
            <person name="Halter G.M."/>
            <person name="Han M.V."/>
            <person name="Heger A."/>
            <person name="Hillier L."/>
            <person name="Hinrichs A.S."/>
            <person name="Holmes I."/>
            <person name="Hoskins R.A."/>
            <person name="Hubisz M.J."/>
            <person name="Hultmark D."/>
            <person name="Huntley M.A."/>
            <person name="Jaffe D.B."/>
            <person name="Jagadeeshan S."/>
            <person name="Jeck W.R."/>
            <person name="Johnson J."/>
            <person name="Jones C.D."/>
            <person name="Jordan W.C."/>
            <person name="Karpen G.H."/>
            <person name="Kataoka E."/>
            <person name="Keightley P.D."/>
            <person name="Kheradpour P."/>
            <person name="Kirkness E.F."/>
            <person name="Koerich L.B."/>
            <person name="Kristiansen K."/>
            <person name="Kudrna D."/>
            <person name="Kulathinal R.J."/>
            <person name="Kumar S."/>
            <person name="Kwok R."/>
            <person name="Lander E."/>
            <person name="Langley C.H."/>
            <person name="Lapoint R."/>
            <person name="Lazzaro B.P."/>
            <person name="Lee S.J."/>
            <person name="Levesque L."/>
            <person name="Li R."/>
            <person name="Lin C.F."/>
            <person name="Lin M.F."/>
            <person name="Lindblad-Toh K."/>
            <person name="Llopart A."/>
            <person name="Long M."/>
            <person name="Low L."/>
            <person name="Lozovsky E."/>
            <person name="Lu J."/>
            <person name="Luo M."/>
            <person name="Machado C.A."/>
            <person name="Makalowski W."/>
            <person name="Marzo M."/>
            <person name="Matsuda M."/>
            <person name="Matzkin L."/>
            <person name="McAllister B."/>
            <person name="McBride C.S."/>
            <person name="McKernan B."/>
            <person name="McKernan K."/>
            <person name="Mendez-Lago M."/>
            <person name="Minx P."/>
            <person name="Mollenhauer M.U."/>
            <person name="Montooth K."/>
            <person name="Mount S.M."/>
            <person name="Mu X."/>
            <person name="Myers E."/>
            <person name="Negre B."/>
            <person name="Newfeld S."/>
            <person name="Nielsen R."/>
            <person name="Noor M.A."/>
            <person name="O'Grady P."/>
            <person name="Pachter L."/>
            <person name="Papaceit M."/>
            <person name="Parisi M.J."/>
            <person name="Parisi M."/>
            <person name="Parts L."/>
            <person name="Pedersen J.S."/>
            <person name="Pesole G."/>
            <person name="Phillippy A.M."/>
            <person name="Ponting C.P."/>
            <person name="Pop M."/>
            <person name="Porcelli D."/>
            <person name="Powell J.R."/>
            <person name="Prohaska S."/>
            <person name="Pruitt K."/>
            <person name="Puig M."/>
            <person name="Quesneville H."/>
            <person name="Ram K.R."/>
            <person name="Rand D."/>
            <person name="Rasmussen M.D."/>
            <person name="Reed L.K."/>
            <person name="Reenan R."/>
            <person name="Reily A."/>
            <person name="Remington K.A."/>
            <person name="Rieger T.T."/>
            <person name="Ritchie M.G."/>
            <person name="Robin C."/>
            <person name="Rogers Y.H."/>
            <person name="Rohde C."/>
            <person name="Rozas J."/>
            <person name="Rubenfield M.J."/>
            <person name="Ruiz A."/>
            <person name="Russo S."/>
            <person name="Salzberg S.L."/>
            <person name="Sanchez-Gracia A."/>
            <person name="Saranga D.J."/>
            <person name="Sato H."/>
            <person name="Schaeffer S.W."/>
            <person name="Schatz M.C."/>
            <person name="Schlenke T."/>
            <person name="Schwartz R."/>
            <person name="Segarra C."/>
            <person name="Singh R.S."/>
            <person name="Sirot L."/>
            <person name="Sirota M."/>
            <person name="Sisneros N.B."/>
            <person name="Smith C.D."/>
            <person name="Smith T.F."/>
            <person name="Spieth J."/>
            <person name="Stage D.E."/>
            <person name="Stark A."/>
            <person name="Stephan W."/>
            <person name="Strausberg R.L."/>
            <person name="Strempel S."/>
            <person name="Sturgill D."/>
            <person name="Sutton G."/>
            <person name="Sutton G.G."/>
            <person name="Tao W."/>
            <person name="Teichmann S."/>
            <person name="Tobari Y.N."/>
            <person name="Tomimura Y."/>
            <person name="Tsolas J.M."/>
            <person name="Valente V.L."/>
            <person name="Venter E."/>
            <person name="Venter J.C."/>
            <person name="Vicario S."/>
            <person name="Vieira F.G."/>
            <person name="Vilella A.J."/>
            <person name="Villasante A."/>
            <person name="Walenz B."/>
            <person name="Wang J."/>
            <person name="Wasserman M."/>
            <person name="Watts T."/>
            <person name="Wilson D."/>
            <person name="Wilson R.K."/>
            <person name="Wing R.A."/>
            <person name="Wolfner M.F."/>
            <person name="Wong A."/>
            <person name="Wong G.K."/>
            <person name="Wu C.I."/>
            <person name="Wu G."/>
            <person name="Yamamoto D."/>
            <person name="Yang H.P."/>
            <person name="Yang S.P."/>
            <person name="Yorke J.A."/>
            <person name="Yoshida K."/>
            <person name="Zdobnov E."/>
            <person name="Zhang P."/>
            <person name="Zhang Y."/>
            <person name="Zimin A.V."/>
            <person name="Baldwin J."/>
            <person name="Abdouelleil A."/>
            <person name="Abdulkadir J."/>
            <person name="Abebe A."/>
            <person name="Abera B."/>
            <person name="Abreu J."/>
            <person name="Acer S.C."/>
            <person name="Aftuck L."/>
            <person name="Alexander A."/>
            <person name="An P."/>
            <person name="Anderson E."/>
            <person name="Anderson S."/>
            <person name="Arachi H."/>
            <person name="Azer M."/>
            <person name="Bachantsang P."/>
            <person name="Barry A."/>
            <person name="Bayul T."/>
            <person name="Berlin A."/>
            <person name="Bessette D."/>
            <person name="Bloom T."/>
            <person name="Blye J."/>
            <person name="Boguslavskiy L."/>
            <person name="Bonnet C."/>
            <person name="Boukhgalter B."/>
            <person name="Bourzgui I."/>
            <person name="Brown A."/>
            <person name="Cahill P."/>
            <person name="Channer S."/>
            <person name="Cheshatsang Y."/>
            <person name="Chuda L."/>
            <person name="Citroen M."/>
            <person name="Collymore A."/>
            <person name="Cooke P."/>
            <person name="Costello M."/>
            <person name="D'Aco K."/>
            <person name="Daza R."/>
            <person name="De Haan G."/>
            <person name="DeGray S."/>
            <person name="DeMaso C."/>
            <person name="Dhargay N."/>
            <person name="Dooley K."/>
            <person name="Dooley E."/>
            <person name="Doricent M."/>
            <person name="Dorje P."/>
            <person name="Dorjee K."/>
            <person name="Dupes A."/>
            <person name="Elong R."/>
            <person name="Falk J."/>
            <person name="Farina A."/>
            <person name="Faro S."/>
            <person name="Ferguson D."/>
            <person name="Fisher S."/>
            <person name="Foley C.D."/>
            <person name="Franke A."/>
            <person name="Friedrich D."/>
            <person name="Gadbois L."/>
            <person name="Gearin G."/>
            <person name="Gearin C.R."/>
            <person name="Giannoukos G."/>
            <person name="Goode T."/>
            <person name="Graham J."/>
            <person name="Grandbois E."/>
            <person name="Grewal S."/>
            <person name="Gyaltsen K."/>
            <person name="Hafez N."/>
            <person name="Hagos B."/>
            <person name="Hall J."/>
            <person name="Henson C."/>
            <person name="Hollinger A."/>
            <person name="Honan T."/>
            <person name="Huard M.D."/>
            <person name="Hughes L."/>
            <person name="Hurhula B."/>
            <person name="Husby M.E."/>
            <person name="Kamat A."/>
            <person name="Kanga B."/>
            <person name="Kashin S."/>
            <person name="Khazanovich D."/>
            <person name="Kisner P."/>
            <person name="Lance K."/>
            <person name="Lara M."/>
            <person name="Lee W."/>
            <person name="Lennon N."/>
            <person name="Letendre F."/>
            <person name="LeVine R."/>
            <person name="Lipovsky A."/>
            <person name="Liu X."/>
            <person name="Liu J."/>
            <person name="Liu S."/>
            <person name="Lokyitsang T."/>
            <person name="Lokyitsang Y."/>
            <person name="Lubonja R."/>
            <person name="Lui A."/>
            <person name="MacDonald P."/>
            <person name="Magnisalis V."/>
            <person name="Maru K."/>
            <person name="Matthews C."/>
            <person name="McCusker W."/>
            <person name="McDonough S."/>
            <person name="Mehta T."/>
            <person name="Meldrim J."/>
            <person name="Meneus L."/>
            <person name="Mihai O."/>
            <person name="Mihalev A."/>
            <person name="Mihova T."/>
            <person name="Mittelman R."/>
            <person name="Mlenga V."/>
            <person name="Montmayeur A."/>
            <person name="Mulrain L."/>
            <person name="Navidi A."/>
            <person name="Naylor J."/>
            <person name="Negash T."/>
            <person name="Nguyen T."/>
            <person name="Nguyen N."/>
            <person name="Nicol R."/>
            <person name="Norbu C."/>
            <person name="Norbu N."/>
            <person name="Novod N."/>
            <person name="O'Neill B."/>
            <person name="Osman S."/>
            <person name="Markiewicz E."/>
            <person name="Oyono O.L."/>
            <person name="Patti C."/>
            <person name="Phunkhang P."/>
            <person name="Pierre F."/>
            <person name="Priest M."/>
            <person name="Raghuraman S."/>
            <person name="Rege F."/>
            <person name="Reyes R."/>
            <person name="Rise C."/>
            <person name="Rogov P."/>
            <person name="Ross K."/>
            <person name="Ryan E."/>
            <person name="Settipalli S."/>
            <person name="Shea T."/>
            <person name="Sherpa N."/>
            <person name="Shi L."/>
            <person name="Shih D."/>
            <person name="Sparrow T."/>
            <person name="Spaulding J."/>
            <person name="Stalker J."/>
            <person name="Stange-Thomann N."/>
            <person name="Stavropoulos S."/>
            <person name="Stone C."/>
            <person name="Strader C."/>
            <person name="Tesfaye S."/>
            <person name="Thomson T."/>
            <person name="Thoulutsang Y."/>
            <person name="Thoulutsang D."/>
            <person name="Topham K."/>
            <person name="Topping I."/>
            <person name="Tsamla T."/>
            <person name="Vassiliev H."/>
            <person name="Vo A."/>
            <person name="Wangchuk T."/>
            <person name="Wangdi T."/>
            <person name="Weiand M."/>
            <person name="Wilkinson J."/>
            <person name="Wilson A."/>
            <person name="Yadav S."/>
            <person name="Young G."/>
            <person name="Yu Q."/>
            <person name="Zembek L."/>
            <person name="Zhong D."/>
            <person name="Zimmer A."/>
            <person name="Zwirko Z."/>
            <person name="Jaffe D.B."/>
            <person name="Alvarez P."/>
            <person name="Brockman W."/>
            <person name="Butler J."/>
            <person name="Chin C."/>
            <person name="Gnerre S."/>
            <person name="Grabherr M."/>
            <person name="Kleber M."/>
            <person name="Mauceli E."/>
            <person name="MacCallum I."/>
        </authorList>
    </citation>
    <scope>NUCLEOTIDE SEQUENCE [LARGE SCALE GENOMIC DNA]</scope>
    <source>
        <strain evidence="5">Tucson 14030-0811.24</strain>
    </source>
</reference>
<dbReference type="SUPFAM" id="SSF57625">
    <property type="entry name" value="Invertebrate chitin-binding proteins"/>
    <property type="match status" value="5"/>
</dbReference>
<gene>
    <name evidence="4" type="primary">Dwil\GK17245</name>
    <name evidence="4" type="ORF">Dwil_GK17245</name>
</gene>
<protein>
    <recommendedName>
        <fullName evidence="3">Chitin-binding type-2 domain-containing protein</fullName>
    </recommendedName>
</protein>
<feature type="chain" id="PRO_5002818009" description="Chitin-binding type-2 domain-containing protein" evidence="2">
    <location>
        <begin position="23"/>
        <end position="383"/>
    </location>
</feature>
<evidence type="ECO:0000313" key="4">
    <source>
        <dbReference type="EMBL" id="EDW72886.1"/>
    </source>
</evidence>